<dbReference type="Pfam" id="PF19166">
    <property type="entry name" value="DUF5848"/>
    <property type="match status" value="1"/>
</dbReference>
<proteinExistence type="predicted"/>
<feature type="domain" description="DUF5848" evidence="1">
    <location>
        <begin position="32"/>
        <end position="89"/>
    </location>
</feature>
<dbReference type="Proteomes" id="UP000202511">
    <property type="component" value="Segment"/>
</dbReference>
<dbReference type="EMBL" id="KP136319">
    <property type="protein sequence ID" value="AJF97597.1"/>
    <property type="molecule type" value="Genomic_DNA"/>
</dbReference>
<reference evidence="2 3" key="1">
    <citation type="journal article" date="2015" name="Parasitol. Res.">
        <title>Viruses in close associations with free-living amoebae.</title>
        <authorList>
            <person name="Scheid P."/>
        </authorList>
    </citation>
    <scope>NUCLEOTIDE SEQUENCE [LARGE SCALE GENOMIC DNA]</scope>
    <source>
        <strain evidence="2">KlaHel</strain>
    </source>
</reference>
<name>A0A0B5JD36_9VIRU</name>
<dbReference type="GeneID" id="23462514"/>
<organism evidence="2 3">
    <name type="scientific">Pandoravirus inopinatum</name>
    <dbReference type="NCBI Taxonomy" id="1605721"/>
    <lineage>
        <taxon>Viruses</taxon>
        <taxon>Pandoravirus</taxon>
    </lineage>
</organism>
<accession>A0A0B5JD36</accession>
<evidence type="ECO:0000313" key="3">
    <source>
        <dbReference type="Proteomes" id="UP000202511"/>
    </source>
</evidence>
<evidence type="ECO:0000313" key="2">
    <source>
        <dbReference type="EMBL" id="AJF97597.1"/>
    </source>
</evidence>
<dbReference type="RefSeq" id="YP_009119832.1">
    <property type="nucleotide sequence ID" value="NC_026440.1"/>
</dbReference>
<protein>
    <recommendedName>
        <fullName evidence="1">DUF5848 domain-containing protein</fullName>
    </recommendedName>
</protein>
<sequence>MDHLRFRFEGLFTRLNGFLDDPTAPGENADFGLFLMENSGMRFKSDADLLMLREVYHPFWAALIQLAYVRTKAVEKLPWPPTPKTAYRHATHTIFSGKHQPLPDLLEEWSTLDVSRTADDVARKVSVRAIDRIEEAIEITERRADTVDATVARLMGRKEAPPAPLRRPSAGRRAFDILWRNVKMKKWFTTTSTLAAEILECAGPTPKDKHVASMRLIALKDGKDGVLGEAAKPIISHNRRADAVRAADKQAAEQLVPYAQDQPKDHSVPGTDPALDDIRRAIDQRIQRALRGAYRGDLDAYRYQQHNSREEALSIFVGADTPTAILREMEAKGYKVERSHSRVVPGFDIVIPPPCT</sequence>
<dbReference type="InterPro" id="IPR043884">
    <property type="entry name" value="DUF5848"/>
</dbReference>
<dbReference type="KEGG" id="vg:23462514"/>
<evidence type="ECO:0000259" key="1">
    <source>
        <dbReference type="Pfam" id="PF19166"/>
    </source>
</evidence>